<accession>A0AAW0F4W6</accession>
<feature type="region of interest" description="Disordered" evidence="1">
    <location>
        <begin position="225"/>
        <end position="262"/>
    </location>
</feature>
<reference evidence="2 3" key="1">
    <citation type="journal article" date="2021" name="MBio">
        <title>A New Model Trypanosomatid, Novymonas esmeraldas: Genomic Perception of Its 'Candidatus Pandoraea novymonadis' Endosymbiont.</title>
        <authorList>
            <person name="Zakharova A."/>
            <person name="Saura A."/>
            <person name="Butenko A."/>
            <person name="Podesvova L."/>
            <person name="Warmusova S."/>
            <person name="Kostygov A.Y."/>
            <person name="Nenarokova A."/>
            <person name="Lukes J."/>
            <person name="Opperdoes F.R."/>
            <person name="Yurchenko V."/>
        </authorList>
    </citation>
    <scope>NUCLEOTIDE SEQUENCE [LARGE SCALE GENOMIC DNA]</scope>
    <source>
        <strain evidence="2 3">E262AT.01</strain>
    </source>
</reference>
<dbReference type="AlphaFoldDB" id="A0AAW0F4W6"/>
<feature type="region of interest" description="Disordered" evidence="1">
    <location>
        <begin position="96"/>
        <end position="118"/>
    </location>
</feature>
<gene>
    <name evidence="2" type="ORF">NESM_000191200</name>
</gene>
<proteinExistence type="predicted"/>
<protein>
    <submittedName>
        <fullName evidence="2">Uncharacterized protein</fullName>
    </submittedName>
</protein>
<evidence type="ECO:0000313" key="2">
    <source>
        <dbReference type="EMBL" id="KAK7201293.1"/>
    </source>
</evidence>
<sequence>METKSNNRKAWVTSAVVLTALVAVVYRRQQRRYRLARQTAADATHAELTKALKECPLPVLVRAEDLPTGWGVAPPVFYPPHCAAIPLVLPSDMQESERHGRRLRAASPARSERSSADDSALAPSAFLFCSHTGRTASPFASPRDEQEFLAEVIAHHPVLQERLVGRSGTWCPLPGAVARVGHEGGFSRTFTHVLTSDECSVLAGVNGPYVVVAVLSGFSGAWPSPPSATKASATKTKPSGVSTDESARRRTGSATPAAAAEGEMELATAVEGIARATVSVPLSSLHGGSAGLSARVPGASFAAHQGYYRVVCACEGKELDLCIPSEWTVRSAGTTTSLPVRGGSPAVARAESSASAATAETLVTLSFTPSAFMLEGPVEVRITPGVFAALAADPEAAAATLWAASGAADAANPVAKATLNTMTGRLLPATPHAQISAVTTVYVQPKLGVLFSVHPRSAVVYEPWMTDLPTIIYYPRGDDASGEAEPPRMTIEYVVELPNTWEALASDDEEFVHNVLFHFTNWEAAAVSTTLTEISGIRCAMFHETREGRRCRTYVLPRAATVLVIRWETSVGDWEKELPLFQQILDTLHVNAVAVTR</sequence>
<feature type="compositionally biased region" description="Polar residues" evidence="1">
    <location>
        <begin position="227"/>
        <end position="244"/>
    </location>
</feature>
<dbReference type="Proteomes" id="UP001430356">
    <property type="component" value="Unassembled WGS sequence"/>
</dbReference>
<comment type="caution">
    <text evidence="2">The sequence shown here is derived from an EMBL/GenBank/DDBJ whole genome shotgun (WGS) entry which is preliminary data.</text>
</comment>
<evidence type="ECO:0000256" key="1">
    <source>
        <dbReference type="SAM" id="MobiDB-lite"/>
    </source>
</evidence>
<keyword evidence="3" id="KW-1185">Reference proteome</keyword>
<dbReference type="EMBL" id="JAECZO010000013">
    <property type="protein sequence ID" value="KAK7201293.1"/>
    <property type="molecule type" value="Genomic_DNA"/>
</dbReference>
<name>A0AAW0F4W6_9TRYP</name>
<evidence type="ECO:0000313" key="3">
    <source>
        <dbReference type="Proteomes" id="UP001430356"/>
    </source>
</evidence>
<organism evidence="2 3">
    <name type="scientific">Novymonas esmeraldas</name>
    <dbReference type="NCBI Taxonomy" id="1808958"/>
    <lineage>
        <taxon>Eukaryota</taxon>
        <taxon>Discoba</taxon>
        <taxon>Euglenozoa</taxon>
        <taxon>Kinetoplastea</taxon>
        <taxon>Metakinetoplastina</taxon>
        <taxon>Trypanosomatida</taxon>
        <taxon>Trypanosomatidae</taxon>
        <taxon>Novymonas</taxon>
    </lineage>
</organism>